<accession>A0ABM3YU64</accession>
<evidence type="ECO:0000313" key="5">
    <source>
        <dbReference type="RefSeq" id="XP_060541926.1"/>
    </source>
</evidence>
<evidence type="ECO:0000313" key="4">
    <source>
        <dbReference type="RefSeq" id="XP_060539660.1"/>
    </source>
</evidence>
<dbReference type="Pfam" id="PF14047">
    <property type="entry name" value="DCR"/>
    <property type="match status" value="1"/>
</dbReference>
<organism evidence="3 4">
    <name type="scientific">Pantherophis guttatus</name>
    <name type="common">Corn snake</name>
    <name type="synonym">Elaphe guttata</name>
    <dbReference type="NCBI Taxonomy" id="94885"/>
    <lineage>
        <taxon>Eukaryota</taxon>
        <taxon>Metazoa</taxon>
        <taxon>Chordata</taxon>
        <taxon>Craniata</taxon>
        <taxon>Vertebrata</taxon>
        <taxon>Euteleostomi</taxon>
        <taxon>Lepidosauria</taxon>
        <taxon>Squamata</taxon>
        <taxon>Bifurcata</taxon>
        <taxon>Unidentata</taxon>
        <taxon>Episquamata</taxon>
        <taxon>Toxicofera</taxon>
        <taxon>Serpentes</taxon>
        <taxon>Colubroidea</taxon>
        <taxon>Colubridae</taxon>
        <taxon>Colubrinae</taxon>
        <taxon>Pantherophis</taxon>
    </lineage>
</organism>
<feature type="compositionally biased region" description="Polar residues" evidence="1">
    <location>
        <begin position="44"/>
        <end position="54"/>
    </location>
</feature>
<dbReference type="Proteomes" id="UP001652622">
    <property type="component" value="Unplaced"/>
</dbReference>
<evidence type="ECO:0000313" key="3">
    <source>
        <dbReference type="Proteomes" id="UP001652622"/>
    </source>
</evidence>
<dbReference type="RefSeq" id="XP_060541926.1">
    <property type="nucleotide sequence ID" value="XM_060685943.1"/>
</dbReference>
<reference evidence="4 5" key="1">
    <citation type="submission" date="2025-05" db="UniProtKB">
        <authorList>
            <consortium name="RefSeq"/>
        </authorList>
    </citation>
    <scope>IDENTIFICATION</scope>
    <source>
        <tissue evidence="4 5">Blood</tissue>
    </source>
</reference>
<dbReference type="InterPro" id="IPR025891">
    <property type="entry name" value="Dppa2/4_C_dom"/>
</dbReference>
<dbReference type="RefSeq" id="XP_060539660.1">
    <property type="nucleotide sequence ID" value="XM_060683677.1"/>
</dbReference>
<dbReference type="GeneID" id="132709568"/>
<name>A0ABM3YU64_PANGU</name>
<feature type="region of interest" description="Disordered" evidence="1">
    <location>
        <begin position="34"/>
        <end position="54"/>
    </location>
</feature>
<feature type="compositionally biased region" description="Basic and acidic residues" evidence="1">
    <location>
        <begin position="34"/>
        <end position="43"/>
    </location>
</feature>
<feature type="domain" description="Developmental pluripotency-associated protein 2/4 C-terminal" evidence="2">
    <location>
        <begin position="76"/>
        <end position="138"/>
    </location>
</feature>
<evidence type="ECO:0000259" key="2">
    <source>
        <dbReference type="Pfam" id="PF14047"/>
    </source>
</evidence>
<gene>
    <name evidence="4" type="primary">LOC132709568</name>
    <name evidence="5" type="synonym">LOC132710236</name>
</gene>
<evidence type="ECO:0000256" key="1">
    <source>
        <dbReference type="SAM" id="MobiDB-lite"/>
    </source>
</evidence>
<proteinExistence type="predicted"/>
<protein>
    <submittedName>
        <fullName evidence="4">Uncharacterized protein LOC132709568 isoform X1</fullName>
    </submittedName>
    <submittedName>
        <fullName evidence="5">Uncharacterized protein LOC132710236 isoform X1</fullName>
    </submittedName>
</protein>
<sequence length="203" mass="22943">MMGAAILICAPPSNVERLEAYHEESSLKIACNKEETNKPEEKSNNLGTLVQTSPPNMAKDIKTETFEDKTDMVRGWYVVHGMVLYCPASSWVPLLHHRGLVYVQDGENPVPFHLSPLNISVPEGLLDNYVCMDCVLRNQEKPKKCPMCQQIQRKSNRVYTPQCILKNLSLLMKTSSSSFLATDCSKGKKRWLSIHLSRSLTNF</sequence>
<keyword evidence="3" id="KW-1185">Reference proteome</keyword>